<organism evidence="2 3">
    <name type="scientific">Thermobifida halotolerans</name>
    <dbReference type="NCBI Taxonomy" id="483545"/>
    <lineage>
        <taxon>Bacteria</taxon>
        <taxon>Bacillati</taxon>
        <taxon>Actinomycetota</taxon>
        <taxon>Actinomycetes</taxon>
        <taxon>Streptosporangiales</taxon>
        <taxon>Nocardiopsidaceae</taxon>
        <taxon>Thermobifida</taxon>
    </lineage>
</organism>
<gene>
    <name evidence="2" type="ORF">NI17_017470</name>
</gene>
<dbReference type="PRINTS" id="PR00364">
    <property type="entry name" value="DISEASERSIST"/>
</dbReference>
<dbReference type="KEGG" id="thao:NI17_017470"/>
<dbReference type="PANTHER" id="PTHR47691:SF3">
    <property type="entry name" value="HTH-TYPE TRANSCRIPTIONAL REGULATOR RV0890C-RELATED"/>
    <property type="match status" value="1"/>
</dbReference>
<dbReference type="Pfam" id="PF13424">
    <property type="entry name" value="TPR_12"/>
    <property type="match status" value="2"/>
</dbReference>
<evidence type="ECO:0000313" key="3">
    <source>
        <dbReference type="Proteomes" id="UP000265719"/>
    </source>
</evidence>
<dbReference type="InterPro" id="IPR011990">
    <property type="entry name" value="TPR-like_helical_dom_sf"/>
</dbReference>
<evidence type="ECO:0000256" key="1">
    <source>
        <dbReference type="SAM" id="Coils"/>
    </source>
</evidence>
<evidence type="ECO:0000313" key="2">
    <source>
        <dbReference type="EMBL" id="UOE18591.1"/>
    </source>
</evidence>
<dbReference type="InterPro" id="IPR027417">
    <property type="entry name" value="P-loop_NTPase"/>
</dbReference>
<keyword evidence="1" id="KW-0175">Coiled coil</keyword>
<dbReference type="EMBL" id="CP063196">
    <property type="protein sequence ID" value="UOE18591.1"/>
    <property type="molecule type" value="Genomic_DNA"/>
</dbReference>
<keyword evidence="3" id="KW-1185">Reference proteome</keyword>
<protein>
    <submittedName>
        <fullName evidence="2">Tetratricopeptide repeat protein</fullName>
    </submittedName>
</protein>
<dbReference type="AlphaFoldDB" id="A0AA97LVC3"/>
<reference evidence="2" key="1">
    <citation type="submission" date="2020-10" db="EMBL/GenBank/DDBJ databases">
        <title>De novo genome project of the cellulose decomposer Thermobifida halotolerans type strain.</title>
        <authorList>
            <person name="Nagy I."/>
            <person name="Horvath B."/>
            <person name="Kukolya J."/>
            <person name="Nagy I."/>
            <person name="Orsini M."/>
        </authorList>
    </citation>
    <scope>NUCLEOTIDE SEQUENCE</scope>
    <source>
        <strain evidence="2">DSM 44931</strain>
    </source>
</reference>
<dbReference type="Gene3D" id="1.25.40.10">
    <property type="entry name" value="Tetratricopeptide repeat domain"/>
    <property type="match status" value="1"/>
</dbReference>
<dbReference type="SUPFAM" id="SSF48452">
    <property type="entry name" value="TPR-like"/>
    <property type="match status" value="1"/>
</dbReference>
<dbReference type="PANTHER" id="PTHR47691">
    <property type="entry name" value="REGULATOR-RELATED"/>
    <property type="match status" value="1"/>
</dbReference>
<dbReference type="Gene3D" id="3.40.50.300">
    <property type="entry name" value="P-loop containing nucleotide triphosphate hydrolases"/>
    <property type="match status" value="1"/>
</dbReference>
<dbReference type="RefSeq" id="WP_119267953.1">
    <property type="nucleotide sequence ID" value="NZ_CP063196.1"/>
</dbReference>
<name>A0AA97LVC3_9ACTN</name>
<feature type="coiled-coil region" evidence="1">
    <location>
        <begin position="263"/>
        <end position="290"/>
    </location>
</feature>
<dbReference type="SUPFAM" id="SSF52540">
    <property type="entry name" value="P-loop containing nucleoside triphosphate hydrolases"/>
    <property type="match status" value="1"/>
</dbReference>
<proteinExistence type="predicted"/>
<sequence length="720" mass="79179">MTNNEMTGDAGAVVQAGVVHGDVRVGVPGRPGLPVPRQLPLAMRGFVNRQAQLAALDALARETDDPSEPVRSVTVSTIAGAPGVGKTALAVYWAHRERSRYRDGDLYVDLRGYGPGPRLEAAQALETLLRCLDVAPDRIPADLDGRAAMYRSLLDGRRMLVLIDNAASADQVRPLLPASPHCLVIVTSRNSLPGLTAREGARRLVLDALTPEESLVLLRRIVGVERVDAEHEAARRLVRHCVFLPLALRIVAERVTARPDVPLAEFVAELDDERERLDALRTEDDELSDVRAVFTASYNGLDAEAARLFRRLGLHPGAEAGVHACAVLAGTTVPRTRRLLERLARVHLVTEVGRDRYRLHDLLRLYAAERAERDEESDERERALRRVLLWYLRSVANGHRVVLPAFHRVALPEADLPVGPVVFGGVDEAMDWFETERENLVAAVRVAGENGADDLAWRLPAVMYGFFEMRGYWSQWRDLHLLGVEAAERIGDEHGLACNRLGLGDANWLLKRTDEAFECYRAAAEGAARCADRWVEGFALRQTAVLLHDRGQYEEASGVAERALAVFESGEEWRGAGMALLTLGDCQRERGVPEQAVGSCERALELFRAIDDGWSLAWGRCALGRALADLGRWSEALDRYREALATFRSFGNKRNELRALIGMGEACAALGRTEEAREHLGTAVALLAEIGSEQAADLAERIRDLDIDGSPPRSGGSGER</sequence>
<dbReference type="InterPro" id="IPR019734">
    <property type="entry name" value="TPR_rpt"/>
</dbReference>
<dbReference type="GO" id="GO:0043531">
    <property type="term" value="F:ADP binding"/>
    <property type="evidence" value="ECO:0007669"/>
    <property type="project" value="InterPro"/>
</dbReference>
<dbReference type="SMART" id="SM00028">
    <property type="entry name" value="TPR"/>
    <property type="match status" value="4"/>
</dbReference>
<dbReference type="Proteomes" id="UP000265719">
    <property type="component" value="Chromosome"/>
</dbReference>
<accession>A0AA97LVC3</accession>